<comment type="caution">
    <text evidence="2">The sequence shown here is derived from an EMBL/GenBank/DDBJ whole genome shotgun (WGS) entry which is preliminary data.</text>
</comment>
<proteinExistence type="predicted"/>
<dbReference type="EMBL" id="JARJCM010000143">
    <property type="protein sequence ID" value="KAJ7026152.1"/>
    <property type="molecule type" value="Genomic_DNA"/>
</dbReference>
<feature type="compositionally biased region" description="Low complexity" evidence="1">
    <location>
        <begin position="196"/>
        <end position="227"/>
    </location>
</feature>
<feature type="compositionally biased region" description="Gly residues" evidence="1">
    <location>
        <begin position="292"/>
        <end position="302"/>
    </location>
</feature>
<name>A0AAD6WUY5_9AGAR</name>
<keyword evidence="3" id="KW-1185">Reference proteome</keyword>
<organism evidence="2 3">
    <name type="scientific">Mycena alexandri</name>
    <dbReference type="NCBI Taxonomy" id="1745969"/>
    <lineage>
        <taxon>Eukaryota</taxon>
        <taxon>Fungi</taxon>
        <taxon>Dikarya</taxon>
        <taxon>Basidiomycota</taxon>
        <taxon>Agaricomycotina</taxon>
        <taxon>Agaricomycetes</taxon>
        <taxon>Agaricomycetidae</taxon>
        <taxon>Agaricales</taxon>
        <taxon>Marasmiineae</taxon>
        <taxon>Mycenaceae</taxon>
        <taxon>Mycena</taxon>
    </lineage>
</organism>
<feature type="region of interest" description="Disordered" evidence="1">
    <location>
        <begin position="122"/>
        <end position="154"/>
    </location>
</feature>
<evidence type="ECO:0000313" key="3">
    <source>
        <dbReference type="Proteomes" id="UP001218188"/>
    </source>
</evidence>
<reference evidence="2" key="1">
    <citation type="submission" date="2023-03" db="EMBL/GenBank/DDBJ databases">
        <title>Massive genome expansion in bonnet fungi (Mycena s.s.) driven by repeated elements and novel gene families across ecological guilds.</title>
        <authorList>
            <consortium name="Lawrence Berkeley National Laboratory"/>
            <person name="Harder C.B."/>
            <person name="Miyauchi S."/>
            <person name="Viragh M."/>
            <person name="Kuo A."/>
            <person name="Thoen E."/>
            <person name="Andreopoulos B."/>
            <person name="Lu D."/>
            <person name="Skrede I."/>
            <person name="Drula E."/>
            <person name="Henrissat B."/>
            <person name="Morin E."/>
            <person name="Kohler A."/>
            <person name="Barry K."/>
            <person name="LaButti K."/>
            <person name="Morin E."/>
            <person name="Salamov A."/>
            <person name="Lipzen A."/>
            <person name="Mereny Z."/>
            <person name="Hegedus B."/>
            <person name="Baldrian P."/>
            <person name="Stursova M."/>
            <person name="Weitz H."/>
            <person name="Taylor A."/>
            <person name="Grigoriev I.V."/>
            <person name="Nagy L.G."/>
            <person name="Martin F."/>
            <person name="Kauserud H."/>
        </authorList>
    </citation>
    <scope>NUCLEOTIDE SEQUENCE</scope>
    <source>
        <strain evidence="2">CBHHK200</strain>
    </source>
</reference>
<dbReference type="AlphaFoldDB" id="A0AAD6WUY5"/>
<evidence type="ECO:0000256" key="1">
    <source>
        <dbReference type="SAM" id="MobiDB-lite"/>
    </source>
</evidence>
<accession>A0AAD6WUY5</accession>
<protein>
    <submittedName>
        <fullName evidence="2">Uncharacterized protein</fullName>
    </submittedName>
</protein>
<gene>
    <name evidence="2" type="ORF">C8F04DRAFT_1126344</name>
</gene>
<feature type="compositionally biased region" description="Pro residues" evidence="1">
    <location>
        <begin position="238"/>
        <end position="248"/>
    </location>
</feature>
<evidence type="ECO:0000313" key="2">
    <source>
        <dbReference type="EMBL" id="KAJ7026152.1"/>
    </source>
</evidence>
<sequence length="302" mass="33600">MTRWCLGSHASACSRIKGPFLPFRTNQHYSTEMSFLSNDVLPDGDYREIKQRIDNYIWEIEFAERDQDLRNDSVEKFAKYLERFHHCEPGLRNWIYSTMNSAVAIKANEDLTELWTAYKKKSMAAKRGRTQRPNPAPPIDFNTPRTSEGYTAPWGGNYDASSLMRGRAAPPASAQSPLSLLRGRAAQPASTQPLHSSPSSANSRNSNEVFSFHGSSGHNSAAGSYHSQPNRLLYPAMQMPPPPPPPQQPQTQYYAVDPFPRGPVDSQGQGQYFAGPGLPYPPHSGPWRGHGAQQGQGGPYHQ</sequence>
<feature type="region of interest" description="Disordered" evidence="1">
    <location>
        <begin position="183"/>
        <end position="302"/>
    </location>
</feature>
<dbReference type="Proteomes" id="UP001218188">
    <property type="component" value="Unassembled WGS sequence"/>
</dbReference>